<organism evidence="3 4">
    <name type="scientific">Pristionchus mayeri</name>
    <dbReference type="NCBI Taxonomy" id="1317129"/>
    <lineage>
        <taxon>Eukaryota</taxon>
        <taxon>Metazoa</taxon>
        <taxon>Ecdysozoa</taxon>
        <taxon>Nematoda</taxon>
        <taxon>Chromadorea</taxon>
        <taxon>Rhabditida</taxon>
        <taxon>Rhabditina</taxon>
        <taxon>Diplogasteromorpha</taxon>
        <taxon>Diplogasteroidea</taxon>
        <taxon>Neodiplogasteridae</taxon>
        <taxon>Pristionchus</taxon>
    </lineage>
</organism>
<feature type="compositionally biased region" description="Low complexity" evidence="1">
    <location>
        <begin position="381"/>
        <end position="391"/>
    </location>
</feature>
<comment type="caution">
    <text evidence="3">The sequence shown here is derived from an EMBL/GenBank/DDBJ whole genome shotgun (WGS) entry which is preliminary data.</text>
</comment>
<proteinExistence type="predicted"/>
<protein>
    <submittedName>
        <fullName evidence="3">Uncharacterized protein</fullName>
    </submittedName>
</protein>
<gene>
    <name evidence="3" type="ORF">PMAYCL1PPCAC_30540</name>
</gene>
<dbReference type="PANTHER" id="PTHR37433:SF15">
    <property type="entry name" value="PROTEIN CBG04492"/>
    <property type="match status" value="1"/>
</dbReference>
<evidence type="ECO:0000256" key="1">
    <source>
        <dbReference type="SAM" id="MobiDB-lite"/>
    </source>
</evidence>
<keyword evidence="2" id="KW-0732">Signal</keyword>
<evidence type="ECO:0000313" key="4">
    <source>
        <dbReference type="Proteomes" id="UP001328107"/>
    </source>
</evidence>
<accession>A0AAN5IDS3</accession>
<dbReference type="PANTHER" id="PTHR37433">
    <property type="entry name" value="PROTEIN CBG25136-RELATED"/>
    <property type="match status" value="1"/>
</dbReference>
<feature type="region of interest" description="Disordered" evidence="1">
    <location>
        <begin position="381"/>
        <end position="403"/>
    </location>
</feature>
<dbReference type="AlphaFoldDB" id="A0AAN5IDS3"/>
<reference evidence="4" key="1">
    <citation type="submission" date="2022-10" db="EMBL/GenBank/DDBJ databases">
        <title>Genome assembly of Pristionchus species.</title>
        <authorList>
            <person name="Yoshida K."/>
            <person name="Sommer R.J."/>
        </authorList>
    </citation>
    <scope>NUCLEOTIDE SEQUENCE [LARGE SCALE GENOMIC DNA]</scope>
    <source>
        <strain evidence="4">RS5460</strain>
    </source>
</reference>
<feature type="chain" id="PRO_5042977813" evidence="2">
    <location>
        <begin position="21"/>
        <end position="436"/>
    </location>
</feature>
<keyword evidence="4" id="KW-1185">Reference proteome</keyword>
<evidence type="ECO:0000256" key="2">
    <source>
        <dbReference type="SAM" id="SignalP"/>
    </source>
</evidence>
<feature type="signal peptide" evidence="2">
    <location>
        <begin position="1"/>
        <end position="20"/>
    </location>
</feature>
<sequence length="436" mass="47281">LSSSMRWLVAFASLLSAAAAIKCHSCLTHCKTTGSGTISAEKCDCVSAPKDMCEGNACFAKIELFADEKTAIMQKGCITDVPGGTPGCQYASNSDTIHCFCQGEKCNNRQALNDFIPARLPSVECCACSEKHGEHCSHDQCPRKCTGHYCVVDFDGLEQGCGLGFPRLQSFLRMPKYTEWQGQPICARYEATSGTVMNGCTCTNPSGHCNEFNATRQYQIKNVIERKLDEQNYCYSLVHKSMKAFGPEVFKRSGTCEGQYCFISYTTSEIVLESVGFEHDYADHDEFVGKARPRFEILAGCLKVDEDRKIVEGCTSEYSTNSSEPLAKHCICKSHLCNFHHLITDTVDTRPRSSSPTASSSRILATASAKEAAIAAPAAPSAPAATSALPSQPVAEPEPTMSNRVEDHVREEEVAASSALPLISLALLSLVVARIA</sequence>
<dbReference type="EMBL" id="BTRK01000006">
    <property type="protein sequence ID" value="GMR60345.1"/>
    <property type="molecule type" value="Genomic_DNA"/>
</dbReference>
<evidence type="ECO:0000313" key="3">
    <source>
        <dbReference type="EMBL" id="GMR60345.1"/>
    </source>
</evidence>
<name>A0AAN5IDS3_9BILA</name>
<feature type="non-terminal residue" evidence="3">
    <location>
        <position position="1"/>
    </location>
</feature>
<dbReference type="Proteomes" id="UP001328107">
    <property type="component" value="Unassembled WGS sequence"/>
</dbReference>